<evidence type="ECO:0000313" key="10">
    <source>
        <dbReference type="EMBL" id="NYS93505.1"/>
    </source>
</evidence>
<evidence type="ECO:0000256" key="6">
    <source>
        <dbReference type="ARBA" id="ARBA00047615"/>
    </source>
</evidence>
<dbReference type="GO" id="GO:0006220">
    <property type="term" value="P:pyrimidine nucleotide metabolic process"/>
    <property type="evidence" value="ECO:0007669"/>
    <property type="project" value="UniProtKB-UniRule"/>
</dbReference>
<evidence type="ECO:0000313" key="11">
    <source>
        <dbReference type="Proteomes" id="UP000561011"/>
    </source>
</evidence>
<organism evidence="10 11">
    <name type="scientific">Sanguibacter inulinus</name>
    <dbReference type="NCBI Taxonomy" id="60922"/>
    <lineage>
        <taxon>Bacteria</taxon>
        <taxon>Bacillati</taxon>
        <taxon>Actinomycetota</taxon>
        <taxon>Actinomycetes</taxon>
        <taxon>Micrococcales</taxon>
        <taxon>Sanguibacteraceae</taxon>
        <taxon>Sanguibacter</taxon>
    </lineage>
</organism>
<dbReference type="SUPFAM" id="SSF52540">
    <property type="entry name" value="P-loop containing nucleoside triphosphate hydrolases"/>
    <property type="match status" value="1"/>
</dbReference>
<dbReference type="GO" id="GO:0005524">
    <property type="term" value="F:ATP binding"/>
    <property type="evidence" value="ECO:0007669"/>
    <property type="project" value="UniProtKB-UniRule"/>
</dbReference>
<comment type="subcellular location">
    <subcellularLocation>
        <location evidence="8">Cytoplasm</location>
    </subcellularLocation>
</comment>
<dbReference type="GO" id="GO:0005737">
    <property type="term" value="C:cytoplasm"/>
    <property type="evidence" value="ECO:0007669"/>
    <property type="project" value="UniProtKB-SubCell"/>
</dbReference>
<comment type="caution">
    <text evidence="10">The sequence shown here is derived from an EMBL/GenBank/DDBJ whole genome shotgun (WGS) entry which is preliminary data.</text>
</comment>
<evidence type="ECO:0000256" key="8">
    <source>
        <dbReference type="HAMAP-Rule" id="MF_00238"/>
    </source>
</evidence>
<evidence type="ECO:0000259" key="9">
    <source>
        <dbReference type="Pfam" id="PF02224"/>
    </source>
</evidence>
<sequence>MAVAVAEASGPLVIALDGPSGSGKSSVSRQVASRLGLAYLDTGAMYRAATWWCVRNEVDLADQSAVAALVAAMPLDIGVDPAGPTVHVDGVDIAEAIRDSTISTAVSAVATNLDVRAELRRRQREIIDVERTAGFSGGSGVVAEGRDITTVVAPDADVRVLLTASEEARLARRSLDVHGDADASSVEATRDQVVRRDRDDSTVSQFLVAADGVVTVDSSDLDFEQTVQAVLEVVERSGRH</sequence>
<evidence type="ECO:0000256" key="7">
    <source>
        <dbReference type="ARBA" id="ARBA00048478"/>
    </source>
</evidence>
<gene>
    <name evidence="8 10" type="primary">cmk</name>
    <name evidence="10" type="ORF">HZZ10_08200</name>
</gene>
<dbReference type="Gene3D" id="3.40.50.300">
    <property type="entry name" value="P-loop containing nucleotide triphosphate hydrolases"/>
    <property type="match status" value="1"/>
</dbReference>
<dbReference type="GO" id="GO:0036431">
    <property type="term" value="F:dCMP kinase activity"/>
    <property type="evidence" value="ECO:0007669"/>
    <property type="project" value="InterPro"/>
</dbReference>
<dbReference type="InterPro" id="IPR003136">
    <property type="entry name" value="Cytidylate_kin"/>
</dbReference>
<dbReference type="EMBL" id="JACBYE010000015">
    <property type="protein sequence ID" value="NYS93505.1"/>
    <property type="molecule type" value="Genomic_DNA"/>
</dbReference>
<accession>A0A853ESC7</accession>
<feature type="domain" description="Cytidylate kinase" evidence="9">
    <location>
        <begin position="14"/>
        <end position="235"/>
    </location>
</feature>
<reference evidence="10 11" key="1">
    <citation type="submission" date="2020-07" db="EMBL/GenBank/DDBJ databases">
        <title>MOT database genomes.</title>
        <authorList>
            <person name="Joseph S."/>
            <person name="Aduse-Opoku J."/>
            <person name="Hashim A."/>
            <person name="Wade W."/>
            <person name="Curtis M."/>
        </authorList>
    </citation>
    <scope>NUCLEOTIDE SEQUENCE [LARGE SCALE GENOMIC DNA]</scope>
    <source>
        <strain evidence="10 11">DSM 100099</strain>
    </source>
</reference>
<comment type="catalytic activity">
    <reaction evidence="7 8">
        <text>CMP + ATP = CDP + ADP</text>
        <dbReference type="Rhea" id="RHEA:11600"/>
        <dbReference type="ChEBI" id="CHEBI:30616"/>
        <dbReference type="ChEBI" id="CHEBI:58069"/>
        <dbReference type="ChEBI" id="CHEBI:60377"/>
        <dbReference type="ChEBI" id="CHEBI:456216"/>
        <dbReference type="EC" id="2.7.4.25"/>
    </reaction>
</comment>
<dbReference type="Pfam" id="PF02224">
    <property type="entry name" value="Cytidylate_kin"/>
    <property type="match status" value="1"/>
</dbReference>
<dbReference type="HAMAP" id="MF_00238">
    <property type="entry name" value="Cytidyl_kinase_type1"/>
    <property type="match status" value="1"/>
</dbReference>
<dbReference type="AlphaFoldDB" id="A0A853ESC7"/>
<evidence type="ECO:0000256" key="2">
    <source>
        <dbReference type="ARBA" id="ARBA00022679"/>
    </source>
</evidence>
<dbReference type="InterPro" id="IPR011994">
    <property type="entry name" value="Cytidylate_kinase_dom"/>
</dbReference>
<dbReference type="Proteomes" id="UP000561011">
    <property type="component" value="Unassembled WGS sequence"/>
</dbReference>
<protein>
    <recommendedName>
        <fullName evidence="8">Cytidylate kinase</fullName>
        <shortName evidence="8">CK</shortName>
        <ecNumber evidence="8">2.7.4.25</ecNumber>
    </recommendedName>
    <alternativeName>
        <fullName evidence="8">Cytidine monophosphate kinase</fullName>
        <shortName evidence="8">CMP kinase</shortName>
    </alternativeName>
</protein>
<dbReference type="InterPro" id="IPR027417">
    <property type="entry name" value="P-loop_NTPase"/>
</dbReference>
<keyword evidence="8" id="KW-0963">Cytoplasm</keyword>
<dbReference type="EC" id="2.7.4.25" evidence="8"/>
<comment type="similarity">
    <text evidence="1 8">Belongs to the cytidylate kinase family. Type 1 subfamily.</text>
</comment>
<evidence type="ECO:0000256" key="1">
    <source>
        <dbReference type="ARBA" id="ARBA00009427"/>
    </source>
</evidence>
<proteinExistence type="inferred from homology"/>
<keyword evidence="4 8" id="KW-0418">Kinase</keyword>
<evidence type="ECO:0000256" key="4">
    <source>
        <dbReference type="ARBA" id="ARBA00022777"/>
    </source>
</evidence>
<evidence type="ECO:0000256" key="5">
    <source>
        <dbReference type="ARBA" id="ARBA00022840"/>
    </source>
</evidence>
<name>A0A853ESC7_9MICO</name>
<dbReference type="NCBIfam" id="TIGR00017">
    <property type="entry name" value="cmk"/>
    <property type="match status" value="1"/>
</dbReference>
<dbReference type="CDD" id="cd02020">
    <property type="entry name" value="CMPK"/>
    <property type="match status" value="1"/>
</dbReference>
<evidence type="ECO:0000256" key="3">
    <source>
        <dbReference type="ARBA" id="ARBA00022741"/>
    </source>
</evidence>
<feature type="binding site" evidence="8">
    <location>
        <begin position="18"/>
        <end position="26"/>
    </location>
    <ligand>
        <name>ATP</name>
        <dbReference type="ChEBI" id="CHEBI:30616"/>
    </ligand>
</feature>
<keyword evidence="11" id="KW-1185">Reference proteome</keyword>
<keyword evidence="5 8" id="KW-0067">ATP-binding</keyword>
<comment type="catalytic activity">
    <reaction evidence="6 8">
        <text>dCMP + ATP = dCDP + ADP</text>
        <dbReference type="Rhea" id="RHEA:25094"/>
        <dbReference type="ChEBI" id="CHEBI:30616"/>
        <dbReference type="ChEBI" id="CHEBI:57566"/>
        <dbReference type="ChEBI" id="CHEBI:58593"/>
        <dbReference type="ChEBI" id="CHEBI:456216"/>
        <dbReference type="EC" id="2.7.4.25"/>
    </reaction>
</comment>
<keyword evidence="2 8" id="KW-0808">Transferase</keyword>
<keyword evidence="3 8" id="KW-0547">Nucleotide-binding</keyword>